<proteinExistence type="predicted"/>
<evidence type="ECO:0000313" key="2">
    <source>
        <dbReference type="Proteomes" id="UP001604277"/>
    </source>
</evidence>
<accession>A0ABD1XD81</accession>
<dbReference type="Proteomes" id="UP001604277">
    <property type="component" value="Unassembled WGS sequence"/>
</dbReference>
<reference evidence="2" key="1">
    <citation type="submission" date="2024-07" db="EMBL/GenBank/DDBJ databases">
        <title>Two chromosome-level genome assemblies of Korean endemic species Abeliophyllum distichum and Forsythia ovata (Oleaceae).</title>
        <authorList>
            <person name="Jang H."/>
        </authorList>
    </citation>
    <scope>NUCLEOTIDE SEQUENCE [LARGE SCALE GENOMIC DNA]</scope>
</reference>
<organism evidence="1 2">
    <name type="scientific">Forsythia ovata</name>
    <dbReference type="NCBI Taxonomy" id="205694"/>
    <lineage>
        <taxon>Eukaryota</taxon>
        <taxon>Viridiplantae</taxon>
        <taxon>Streptophyta</taxon>
        <taxon>Embryophyta</taxon>
        <taxon>Tracheophyta</taxon>
        <taxon>Spermatophyta</taxon>
        <taxon>Magnoliopsida</taxon>
        <taxon>eudicotyledons</taxon>
        <taxon>Gunneridae</taxon>
        <taxon>Pentapetalae</taxon>
        <taxon>asterids</taxon>
        <taxon>lamiids</taxon>
        <taxon>Lamiales</taxon>
        <taxon>Oleaceae</taxon>
        <taxon>Forsythieae</taxon>
        <taxon>Forsythia</taxon>
    </lineage>
</organism>
<evidence type="ECO:0000313" key="1">
    <source>
        <dbReference type="EMBL" id="KAL2559931.1"/>
    </source>
</evidence>
<protein>
    <submittedName>
        <fullName evidence="1">RING finger protein C4G3.12c</fullName>
    </submittedName>
</protein>
<comment type="caution">
    <text evidence="1">The sequence shown here is derived from an EMBL/GenBank/DDBJ whole genome shotgun (WGS) entry which is preliminary data.</text>
</comment>
<gene>
    <name evidence="1" type="ORF">Fot_04670</name>
</gene>
<dbReference type="EMBL" id="JBFOLJ010000001">
    <property type="protein sequence ID" value="KAL2559931.1"/>
    <property type="molecule type" value="Genomic_DNA"/>
</dbReference>
<dbReference type="AlphaFoldDB" id="A0ABD1XD81"/>
<keyword evidence="2" id="KW-1185">Reference proteome</keyword>
<name>A0ABD1XD81_9LAMI</name>
<sequence length="152" mass="16656">MERHFGVKRQNGTPEILQWIFKSLLQNGIVNSFGLLEKQVLCGLDSYGAYTCTEDASDFLDQIIIRNGIMQSNCTCIRQGSGASDSSAHVHPVDNMTIQGRQSASQWTAAPMPSGYSSSNLNVGMPHYQPQVPGPSHNPFLHQPHAGNFLIL</sequence>